<feature type="domain" description="N-acetyltransferase" evidence="5">
    <location>
        <begin position="3"/>
        <end position="147"/>
    </location>
</feature>
<evidence type="ECO:0000313" key="6">
    <source>
        <dbReference type="EMBL" id="QFG02538.1"/>
    </source>
</evidence>
<comment type="similarity">
    <text evidence="1 4">Belongs to the acetyltransferase Eis family.</text>
</comment>
<dbReference type="InterPro" id="IPR016181">
    <property type="entry name" value="Acyl_CoA_acyltransferase"/>
</dbReference>
<evidence type="ECO:0000259" key="5">
    <source>
        <dbReference type="PROSITE" id="PS51186"/>
    </source>
</evidence>
<dbReference type="Pfam" id="PF17668">
    <property type="entry name" value="Acetyltransf_17"/>
    <property type="match status" value="1"/>
</dbReference>
<dbReference type="EMBL" id="CP042829">
    <property type="protein sequence ID" value="QFG02538.1"/>
    <property type="molecule type" value="Genomic_DNA"/>
</dbReference>
<evidence type="ECO:0000256" key="3">
    <source>
        <dbReference type="ARBA" id="ARBA00023315"/>
    </source>
</evidence>
<feature type="binding site" evidence="4">
    <location>
        <begin position="80"/>
        <end position="82"/>
    </location>
    <ligand>
        <name>acetyl-CoA</name>
        <dbReference type="ChEBI" id="CHEBI:57288"/>
    </ligand>
</feature>
<reference evidence="6 7" key="2">
    <citation type="submission" date="2019-10" db="EMBL/GenBank/DDBJ databases">
        <title>Thermopilla bonchosmolovskayae gen. nov., sp. nov., a moderately thermophilic Chloroflexi bacterium from a Chukotka hot spring (Arctic, Russia), representing a novel classis Thermopillaia, which include previously uncultivated lineage OLB14.</title>
        <authorList>
            <person name="Kochetkova T.V."/>
            <person name="Zayulina K.S."/>
            <person name="Zhigarkov V.S."/>
            <person name="Minaev N.V."/>
            <person name="Novikov A."/>
            <person name="Toshchakov S.V."/>
            <person name="Elcheninov A.G."/>
            <person name="Kublanov I.V."/>
        </authorList>
    </citation>
    <scope>NUCLEOTIDE SEQUENCE [LARGE SCALE GENOMIC DNA]</scope>
    <source>
        <strain evidence="6 7">3753O</strain>
    </source>
</reference>
<feature type="binding site" evidence="4">
    <location>
        <begin position="88"/>
        <end position="93"/>
    </location>
    <ligand>
        <name>acetyl-CoA</name>
        <dbReference type="ChEBI" id="CHEBI:57288"/>
    </ligand>
</feature>
<reference evidence="6 7" key="1">
    <citation type="submission" date="2019-08" db="EMBL/GenBank/DDBJ databases">
        <authorList>
            <person name="Toschakov S.V."/>
        </authorList>
    </citation>
    <scope>NUCLEOTIDE SEQUENCE [LARGE SCALE GENOMIC DNA]</scope>
    <source>
        <strain evidence="6 7">3753O</strain>
    </source>
</reference>
<feature type="binding site" evidence="4">
    <location>
        <begin position="116"/>
        <end position="117"/>
    </location>
    <ligand>
        <name>acetyl-CoA</name>
        <dbReference type="ChEBI" id="CHEBI:57288"/>
    </ligand>
</feature>
<dbReference type="Pfam" id="PF13527">
    <property type="entry name" value="Acetyltransf_9"/>
    <property type="match status" value="1"/>
</dbReference>
<feature type="active site" description="Proton donor" evidence="4">
    <location>
        <position position="121"/>
    </location>
</feature>
<accession>A0ABX6C1H6</accession>
<dbReference type="Pfam" id="PF13530">
    <property type="entry name" value="SCP2_2"/>
    <property type="match status" value="1"/>
</dbReference>
<organism evidence="6 7">
    <name type="scientific">Tepidiforma bonchosmolovskayae</name>
    <dbReference type="NCBI Taxonomy" id="2601677"/>
    <lineage>
        <taxon>Bacteria</taxon>
        <taxon>Bacillati</taxon>
        <taxon>Chloroflexota</taxon>
        <taxon>Tepidiformia</taxon>
        <taxon>Tepidiformales</taxon>
        <taxon>Tepidiformaceae</taxon>
        <taxon>Tepidiforma</taxon>
    </lineage>
</organism>
<dbReference type="NCBIfam" id="NF002367">
    <property type="entry name" value="PRK01346.1-4"/>
    <property type="match status" value="1"/>
</dbReference>
<dbReference type="InterPro" id="IPR000182">
    <property type="entry name" value="GNAT_dom"/>
</dbReference>
<evidence type="ECO:0000256" key="2">
    <source>
        <dbReference type="ARBA" id="ARBA00022679"/>
    </source>
</evidence>
<dbReference type="PANTHER" id="PTHR37817:SF1">
    <property type="entry name" value="N-ACETYLTRANSFERASE EIS"/>
    <property type="match status" value="1"/>
</dbReference>
<dbReference type="CDD" id="cd04301">
    <property type="entry name" value="NAT_SF"/>
    <property type="match status" value="1"/>
</dbReference>
<dbReference type="InterPro" id="IPR051554">
    <property type="entry name" value="Acetyltransferase_Eis"/>
</dbReference>
<dbReference type="InterPro" id="IPR036527">
    <property type="entry name" value="SCP2_sterol-bd_dom_sf"/>
</dbReference>
<dbReference type="InterPro" id="IPR022902">
    <property type="entry name" value="NAcTrfase_Eis"/>
</dbReference>
<dbReference type="Gene3D" id="3.40.630.30">
    <property type="match status" value="2"/>
</dbReference>
<evidence type="ECO:0000256" key="1">
    <source>
        <dbReference type="ARBA" id="ARBA00009213"/>
    </source>
</evidence>
<evidence type="ECO:0000313" key="7">
    <source>
        <dbReference type="Proteomes" id="UP000326331"/>
    </source>
</evidence>
<keyword evidence="3 4" id="KW-0012">Acyltransferase</keyword>
<comment type="subunit">
    <text evidence="4">Homohexamer; trimer of dimers.</text>
</comment>
<proteinExistence type="inferred from homology"/>
<dbReference type="RefSeq" id="WP_158066466.1">
    <property type="nucleotide sequence ID" value="NZ_CP042829.1"/>
</dbReference>
<dbReference type="SUPFAM" id="SSF55718">
    <property type="entry name" value="SCP-like"/>
    <property type="match status" value="1"/>
</dbReference>
<dbReference type="InterPro" id="IPR025559">
    <property type="entry name" value="Eis_dom"/>
</dbReference>
<dbReference type="SUPFAM" id="SSF55729">
    <property type="entry name" value="Acyl-CoA N-acyltransferases (Nat)"/>
    <property type="match status" value="1"/>
</dbReference>
<dbReference type="InterPro" id="IPR041380">
    <property type="entry name" value="Acetyltransf_17"/>
</dbReference>
<gene>
    <name evidence="6" type="ORF">Tbon_04270</name>
</gene>
<keyword evidence="2 4" id="KW-0808">Transferase</keyword>
<keyword evidence="7" id="KW-1185">Reference proteome</keyword>
<dbReference type="Proteomes" id="UP000326331">
    <property type="component" value="Chromosome"/>
</dbReference>
<comment type="caution">
    <text evidence="4">Lacks conserved residue(s) required for the propagation of feature annotation.</text>
</comment>
<dbReference type="HAMAP" id="MF_01812">
    <property type="entry name" value="Eis"/>
    <property type="match status" value="1"/>
</dbReference>
<evidence type="ECO:0000256" key="4">
    <source>
        <dbReference type="HAMAP-Rule" id="MF_01812"/>
    </source>
</evidence>
<name>A0ABX6C1H6_9CHLR</name>
<protein>
    <submittedName>
        <fullName evidence="6">GNAT family N-acetyltransferase</fullName>
    </submittedName>
</protein>
<sequence length="407" mass="44721">MAFDVRIPEPGELEELFAVNSFSFGMPPSAERVELSLKLTDRERLLGAWADGRCVGSAGAFTFELSVPGASLPCGGVTWVGVTPTHRRRGVLTALMTAQLAQIRERGEAIAALWASEAPIYGRFGYGLAMQQYEEVRLARVHARLRSHPNARGRARLVDRAEALAAWPAAWEAARAQRAGLHSRSAAWWEIRVLPEQDRPEAGWSPAFLVSLEEGGETIGYVRYRVKRGWRHGLAAGELEVLELVGVDGGAEAALWEYVFGVDLIETVAAHNRPFDEPLFGLLEDPRRLERYPVDALFCRVLDPAAALEGRRYAAEGRLVFEVVDDFGGYAGGRFALEGGPDGARCRPTGETPMLVLPAEELGALYLGQASALALWREGRIEGSEAAARAAELLFRWHPEPWAPEIW</sequence>
<dbReference type="Gene3D" id="3.30.1050.10">
    <property type="entry name" value="SCP2 sterol-binding domain"/>
    <property type="match status" value="1"/>
</dbReference>
<dbReference type="PANTHER" id="PTHR37817">
    <property type="entry name" value="N-ACETYLTRANSFERASE EIS"/>
    <property type="match status" value="1"/>
</dbReference>
<dbReference type="PROSITE" id="PS51186">
    <property type="entry name" value="GNAT"/>
    <property type="match status" value="1"/>
</dbReference>